<evidence type="ECO:0000313" key="3">
    <source>
        <dbReference type="Proteomes" id="UP001201812"/>
    </source>
</evidence>
<accession>A0AAD4MFK2</accession>
<feature type="region of interest" description="Disordered" evidence="1">
    <location>
        <begin position="1"/>
        <end position="52"/>
    </location>
</feature>
<reference evidence="2" key="1">
    <citation type="submission" date="2022-01" db="EMBL/GenBank/DDBJ databases">
        <title>Genome Sequence Resource for Two Populations of Ditylenchus destructor, the Migratory Endoparasitic Phytonematode.</title>
        <authorList>
            <person name="Zhang H."/>
            <person name="Lin R."/>
            <person name="Xie B."/>
        </authorList>
    </citation>
    <scope>NUCLEOTIDE SEQUENCE</scope>
    <source>
        <strain evidence="2">BazhouSP</strain>
    </source>
</reference>
<dbReference type="AlphaFoldDB" id="A0AAD4MFK2"/>
<sequence>MGDMRGGPLPPGHMCGQAGRRVGEPPADPGQGQDEHGDPDRLVDRHDPPVAGQAVVQEAISEVEDEQRRDQPVKQDRAA</sequence>
<feature type="compositionally biased region" description="Basic and acidic residues" evidence="1">
    <location>
        <begin position="33"/>
        <end position="48"/>
    </location>
</feature>
<keyword evidence="3" id="KW-1185">Reference proteome</keyword>
<organism evidence="2 3">
    <name type="scientific">Ditylenchus destructor</name>
    <dbReference type="NCBI Taxonomy" id="166010"/>
    <lineage>
        <taxon>Eukaryota</taxon>
        <taxon>Metazoa</taxon>
        <taxon>Ecdysozoa</taxon>
        <taxon>Nematoda</taxon>
        <taxon>Chromadorea</taxon>
        <taxon>Rhabditida</taxon>
        <taxon>Tylenchina</taxon>
        <taxon>Tylenchomorpha</taxon>
        <taxon>Sphaerularioidea</taxon>
        <taxon>Anguinidae</taxon>
        <taxon>Anguininae</taxon>
        <taxon>Ditylenchus</taxon>
    </lineage>
</organism>
<evidence type="ECO:0000313" key="2">
    <source>
        <dbReference type="EMBL" id="KAI1692940.1"/>
    </source>
</evidence>
<evidence type="ECO:0000256" key="1">
    <source>
        <dbReference type="SAM" id="MobiDB-lite"/>
    </source>
</evidence>
<proteinExistence type="predicted"/>
<protein>
    <submittedName>
        <fullName evidence="2">Uncharacterized protein</fullName>
    </submittedName>
</protein>
<name>A0AAD4MFK2_9BILA</name>
<gene>
    <name evidence="2" type="ORF">DdX_20932</name>
</gene>
<dbReference type="Proteomes" id="UP001201812">
    <property type="component" value="Unassembled WGS sequence"/>
</dbReference>
<comment type="caution">
    <text evidence="2">The sequence shown here is derived from an EMBL/GenBank/DDBJ whole genome shotgun (WGS) entry which is preliminary data.</text>
</comment>
<dbReference type="EMBL" id="JAKKPZ010000694">
    <property type="protein sequence ID" value="KAI1692940.1"/>
    <property type="molecule type" value="Genomic_DNA"/>
</dbReference>